<gene>
    <name evidence="19" type="ORF">SNE40_007041</name>
</gene>
<dbReference type="SMART" id="SM00326">
    <property type="entry name" value="SH3"/>
    <property type="match status" value="1"/>
</dbReference>
<dbReference type="AlphaFoldDB" id="A0AAN8JY06"/>
<name>A0AAN8JY06_PATCE</name>
<feature type="region of interest" description="Disordered" evidence="17">
    <location>
        <begin position="76"/>
        <end position="104"/>
    </location>
</feature>
<feature type="compositionally biased region" description="Low complexity" evidence="17">
    <location>
        <begin position="705"/>
        <end position="715"/>
    </location>
</feature>
<dbReference type="InterPro" id="IPR037362">
    <property type="entry name" value="CAS_fam"/>
</dbReference>
<dbReference type="FunFam" id="1.20.120.230:FF:000001">
    <property type="entry name" value="Breast cancer anti-estrogen resistance 1"/>
    <property type="match status" value="1"/>
</dbReference>
<feature type="compositionally biased region" description="Polar residues" evidence="17">
    <location>
        <begin position="116"/>
        <end position="142"/>
    </location>
</feature>
<keyword evidence="11" id="KW-0729">SH3-binding</keyword>
<dbReference type="Pfam" id="PF12026">
    <property type="entry name" value="CAS_C"/>
    <property type="match status" value="1"/>
</dbReference>
<evidence type="ECO:0000256" key="1">
    <source>
        <dbReference type="ARBA" id="ARBA00004246"/>
    </source>
</evidence>
<dbReference type="Gene3D" id="2.30.30.40">
    <property type="entry name" value="SH3 Domains"/>
    <property type="match status" value="1"/>
</dbReference>
<keyword evidence="5 16" id="KW-0728">SH3 domain</keyword>
<dbReference type="GO" id="GO:0005886">
    <property type="term" value="C:plasma membrane"/>
    <property type="evidence" value="ECO:0007669"/>
    <property type="project" value="TreeGrafter"/>
</dbReference>
<evidence type="ECO:0000259" key="18">
    <source>
        <dbReference type="PROSITE" id="PS50002"/>
    </source>
</evidence>
<organism evidence="19 20">
    <name type="scientific">Patella caerulea</name>
    <name type="common">Rayed Mediterranean limpet</name>
    <dbReference type="NCBI Taxonomy" id="87958"/>
    <lineage>
        <taxon>Eukaryota</taxon>
        <taxon>Metazoa</taxon>
        <taxon>Spiralia</taxon>
        <taxon>Lophotrochozoa</taxon>
        <taxon>Mollusca</taxon>
        <taxon>Gastropoda</taxon>
        <taxon>Patellogastropoda</taxon>
        <taxon>Patelloidea</taxon>
        <taxon>Patellidae</taxon>
        <taxon>Patella</taxon>
    </lineage>
</organism>
<feature type="region of interest" description="Disordered" evidence="17">
    <location>
        <begin position="540"/>
        <end position="562"/>
    </location>
</feature>
<dbReference type="Pfam" id="PF08824">
    <property type="entry name" value="Serine_rich"/>
    <property type="match status" value="1"/>
</dbReference>
<dbReference type="EMBL" id="JAZGQO010000006">
    <property type="protein sequence ID" value="KAK6184597.1"/>
    <property type="molecule type" value="Genomic_DNA"/>
</dbReference>
<evidence type="ECO:0000256" key="6">
    <source>
        <dbReference type="ARBA" id="ARBA00022490"/>
    </source>
</evidence>
<dbReference type="SUPFAM" id="SSF50044">
    <property type="entry name" value="SH3-domain"/>
    <property type="match status" value="1"/>
</dbReference>
<sequence>MDKFKLEKMFLAKALYDNIAESPDELAFRRGDVITVVEQDPGGLEGWWLCHLRDKQGIAPGNRLKILSGMIDKDKDLYSSPKGSPRNSWDALKTPPRDTMATRGMQDYDVPRSHLQTSAHNRSSGDASFQDCSNQSFYDTPPSNRPVGRTLNNDSAYDIPTPEKGNNHGYNIPSNRSSMLSNASNDSSVTLSSCASNNSFHRSSIPSTGDSARSSLDVSSNDFYDIPRENRTLKQLSTDSGLDLYDSPQKPKPVSQSSFIDDYDVPKGGTLKANKSGNNISRRGSLEHALDDIYDVPKNNAPRVVLSTSTGNLSFSRAVSDPVTPLNVYDVPPQVTRDSVISARSDSSEEGQRLSTCSTDSRLSDIPNYDELLLDLDSALERLVKVQQDVSKSINKLLSYVSSTWRKKESLETKMYEIKLACSNVKKTLSEFVQFAEGALGNSTKLSDKKLVNKLYKQLIPLQNSLHMICAAMSCLEEDKWQVSLLSEPLDPNKADSLGQITSISKDLTIDVRKLASFIQGNSSLLFKRAYEVGFNRSDSKGSLDESGIYAKPPIGPKGEAASKTYAKPRNLQQRPLPPPPPLDRPLPLTPVEQRMKSKSMNSLNAKDKDLNDYQNQNLAEGIYSNDTLEDNQEYDYVQLETNDAAAHKKQKAEIEKKESSEPPELPRKSSSLDSLEDELYETLKLSPMPPKETSAPTLPEKSSSKSASSISLPKSEPDVETQSHPDKPVIASMEVVHGEYKPESEIISQSEPEIPEKSGPPATKPKPTPPVALPKPELPFKDSTFTKDLVGDIEEQKKDLADEVINKIVIGEDLQKHPIDAENVVSKDNAPENMVPPASAEFNNSMVDLSQLDLSNFIVDDLKTPVNTNKDLDFILPEITFETENSVSLDTNDKQVLVYYGEQMGTHTTLLSNAIDAFLNCIENSEPPKVFISNSKFVVLSAHKLVYMGDTLHKNLINSQVRNRIMLCANHLCDVLKQSVMATKTAALQYPSVAAVQEMVDRIMDVSHAAHNMKVVISQSAAL</sequence>
<dbReference type="PROSITE" id="PS50002">
    <property type="entry name" value="SH3"/>
    <property type="match status" value="1"/>
</dbReference>
<dbReference type="GO" id="GO:0007169">
    <property type="term" value="P:cell surface receptor protein tyrosine kinase signaling pathway"/>
    <property type="evidence" value="ECO:0007669"/>
    <property type="project" value="UniProtKB-ARBA"/>
</dbReference>
<comment type="caution">
    <text evidence="19">The sequence shown here is derived from an EMBL/GenBank/DDBJ whole genome shotgun (WGS) entry which is preliminary data.</text>
</comment>
<keyword evidence="10" id="KW-0007">Acetylation</keyword>
<evidence type="ECO:0000256" key="15">
    <source>
        <dbReference type="ARBA" id="ARBA00081467"/>
    </source>
</evidence>
<dbReference type="FunFam" id="1.20.120.830:FF:000001">
    <property type="entry name" value="BCAR1 scaffold protein, Cas family member"/>
    <property type="match status" value="1"/>
</dbReference>
<keyword evidence="9" id="KW-0965">Cell junction</keyword>
<evidence type="ECO:0000256" key="9">
    <source>
        <dbReference type="ARBA" id="ARBA00022949"/>
    </source>
</evidence>
<dbReference type="InterPro" id="IPR021901">
    <property type="entry name" value="CAS_C"/>
</dbReference>
<evidence type="ECO:0000256" key="2">
    <source>
        <dbReference type="ARBA" id="ARBA00004489"/>
    </source>
</evidence>
<evidence type="ECO:0000256" key="14">
    <source>
        <dbReference type="ARBA" id="ARBA00079691"/>
    </source>
</evidence>
<comment type="subcellular location">
    <subcellularLocation>
        <location evidence="1">Cell junction</location>
        <location evidence="1">Focal adhesion</location>
    </subcellularLocation>
    <subcellularLocation>
        <location evidence="2">Cell projection</location>
        <location evidence="2">Axon</location>
    </subcellularLocation>
    <subcellularLocation>
        <location evidence="3">Cytoplasm</location>
    </subcellularLocation>
</comment>
<keyword evidence="12" id="KW-0966">Cell projection</keyword>
<feature type="compositionally biased region" description="Pro residues" evidence="17">
    <location>
        <begin position="763"/>
        <end position="778"/>
    </location>
</feature>
<evidence type="ECO:0000313" key="19">
    <source>
        <dbReference type="EMBL" id="KAK6184597.1"/>
    </source>
</evidence>
<dbReference type="GO" id="GO:0030424">
    <property type="term" value="C:axon"/>
    <property type="evidence" value="ECO:0007669"/>
    <property type="project" value="UniProtKB-SubCell"/>
</dbReference>
<evidence type="ECO:0000256" key="3">
    <source>
        <dbReference type="ARBA" id="ARBA00004496"/>
    </source>
</evidence>
<dbReference type="InterPro" id="IPR036028">
    <property type="entry name" value="SH3-like_dom_sf"/>
</dbReference>
<dbReference type="GO" id="GO:0017124">
    <property type="term" value="F:SH3 domain binding"/>
    <property type="evidence" value="ECO:0007669"/>
    <property type="project" value="UniProtKB-KW"/>
</dbReference>
<feature type="region of interest" description="Disordered" evidence="17">
    <location>
        <begin position="230"/>
        <end position="264"/>
    </location>
</feature>
<evidence type="ECO:0000256" key="7">
    <source>
        <dbReference type="ARBA" id="ARBA00022553"/>
    </source>
</evidence>
<dbReference type="FunFam" id="2.30.30.40:FF:000009">
    <property type="entry name" value="Breast cancer anti-estrogen resistance 1"/>
    <property type="match status" value="1"/>
</dbReference>
<dbReference type="InterPro" id="IPR038319">
    <property type="entry name" value="Serine_rich_sf"/>
</dbReference>
<keyword evidence="8" id="KW-0130">Cell adhesion</keyword>
<evidence type="ECO:0000256" key="13">
    <source>
        <dbReference type="ARBA" id="ARBA00072413"/>
    </source>
</evidence>
<evidence type="ECO:0000313" key="20">
    <source>
        <dbReference type="Proteomes" id="UP001347796"/>
    </source>
</evidence>
<accession>A0AAN8JY06</accession>
<evidence type="ECO:0000256" key="16">
    <source>
        <dbReference type="PROSITE-ProRule" id="PRU00192"/>
    </source>
</evidence>
<dbReference type="PANTHER" id="PTHR10654:SF18">
    <property type="entry name" value="IP17195P"/>
    <property type="match status" value="1"/>
</dbReference>
<feature type="domain" description="SH3" evidence="18">
    <location>
        <begin position="7"/>
        <end position="69"/>
    </location>
</feature>
<keyword evidence="7" id="KW-0597">Phosphoprotein</keyword>
<evidence type="ECO:0000256" key="5">
    <source>
        <dbReference type="ARBA" id="ARBA00022443"/>
    </source>
</evidence>
<evidence type="ECO:0000256" key="4">
    <source>
        <dbReference type="ARBA" id="ARBA00007848"/>
    </source>
</evidence>
<proteinExistence type="inferred from homology"/>
<evidence type="ECO:0000256" key="12">
    <source>
        <dbReference type="ARBA" id="ARBA00023273"/>
    </source>
</evidence>
<dbReference type="Gene3D" id="1.20.120.830">
    <property type="entry name" value="Serine-rich domain"/>
    <property type="match status" value="1"/>
</dbReference>
<dbReference type="InterPro" id="IPR001452">
    <property type="entry name" value="SH3_domain"/>
</dbReference>
<dbReference type="CDD" id="cd11564">
    <property type="entry name" value="FAT-like_CAS_C"/>
    <property type="match status" value="1"/>
</dbReference>
<dbReference type="Proteomes" id="UP001347796">
    <property type="component" value="Unassembled WGS sequence"/>
</dbReference>
<reference evidence="19 20" key="1">
    <citation type="submission" date="2024-01" db="EMBL/GenBank/DDBJ databases">
        <title>The genome of the rayed Mediterranean limpet Patella caerulea (Linnaeus, 1758).</title>
        <authorList>
            <person name="Anh-Thu Weber A."/>
            <person name="Halstead-Nussloch G."/>
        </authorList>
    </citation>
    <scope>NUCLEOTIDE SEQUENCE [LARGE SCALE GENOMIC DNA]</scope>
    <source>
        <strain evidence="19">AATW-2023a</strain>
        <tissue evidence="19">Whole specimen</tissue>
    </source>
</reference>
<evidence type="ECO:0000256" key="10">
    <source>
        <dbReference type="ARBA" id="ARBA00022990"/>
    </source>
</evidence>
<evidence type="ECO:0000256" key="17">
    <source>
        <dbReference type="SAM" id="MobiDB-lite"/>
    </source>
</evidence>
<dbReference type="GO" id="GO:0005737">
    <property type="term" value="C:cytoplasm"/>
    <property type="evidence" value="ECO:0007669"/>
    <property type="project" value="UniProtKB-SubCell"/>
</dbReference>
<feature type="compositionally biased region" description="Basic and acidic residues" evidence="17">
    <location>
        <begin position="652"/>
        <end position="668"/>
    </location>
</feature>
<dbReference type="GO" id="GO:0007155">
    <property type="term" value="P:cell adhesion"/>
    <property type="evidence" value="ECO:0007669"/>
    <property type="project" value="UniProtKB-KW"/>
</dbReference>
<feature type="compositionally biased region" description="Low complexity" evidence="17">
    <location>
        <begin position="177"/>
        <end position="188"/>
    </location>
</feature>
<dbReference type="CDD" id="cd11844">
    <property type="entry name" value="SH3_CAS"/>
    <property type="match status" value="1"/>
</dbReference>
<dbReference type="GO" id="GO:0016477">
    <property type="term" value="P:cell migration"/>
    <property type="evidence" value="ECO:0007669"/>
    <property type="project" value="TreeGrafter"/>
</dbReference>
<feature type="region of interest" description="Disordered" evidence="17">
    <location>
        <begin position="116"/>
        <end position="194"/>
    </location>
</feature>
<comment type="similarity">
    <text evidence="4">Belongs to the CAS family.</text>
</comment>
<dbReference type="GO" id="GO:0005925">
    <property type="term" value="C:focal adhesion"/>
    <property type="evidence" value="ECO:0007669"/>
    <property type="project" value="UniProtKB-SubCell"/>
</dbReference>
<dbReference type="CDD" id="cd11549">
    <property type="entry name" value="Serine_rich_CAS"/>
    <property type="match status" value="1"/>
</dbReference>
<dbReference type="Pfam" id="PF00018">
    <property type="entry name" value="SH3_1"/>
    <property type="match status" value="1"/>
</dbReference>
<keyword evidence="20" id="KW-1185">Reference proteome</keyword>
<keyword evidence="6" id="KW-0963">Cytoplasm</keyword>
<dbReference type="InterPro" id="IPR014928">
    <property type="entry name" value="Serine_rich_dom"/>
</dbReference>
<dbReference type="Gene3D" id="1.20.120.230">
    <property type="entry name" value="Alpha-catenin/vinculin-like"/>
    <property type="match status" value="1"/>
</dbReference>
<evidence type="ECO:0000256" key="8">
    <source>
        <dbReference type="ARBA" id="ARBA00022889"/>
    </source>
</evidence>
<dbReference type="PANTHER" id="PTHR10654">
    <property type="entry name" value="CAS SCAFFOLDING PROTEIN"/>
    <property type="match status" value="1"/>
</dbReference>
<feature type="region of interest" description="Disordered" evidence="17">
    <location>
        <begin position="595"/>
        <end position="781"/>
    </location>
</feature>
<protein>
    <recommendedName>
        <fullName evidence="13">Breast cancer anti-estrogen resistance protein 1</fullName>
    </recommendedName>
    <alternativeName>
        <fullName evidence="14">CRK-associated substrate</fullName>
    </alternativeName>
    <alternativeName>
        <fullName evidence="15">p130cas</fullName>
    </alternativeName>
</protein>
<feature type="compositionally biased region" description="Basic and acidic residues" evidence="17">
    <location>
        <begin position="716"/>
        <end position="728"/>
    </location>
</feature>
<evidence type="ECO:0000256" key="11">
    <source>
        <dbReference type="ARBA" id="ARBA00023036"/>
    </source>
</evidence>